<reference evidence="1" key="2">
    <citation type="journal article" date="2016" name="G3 (Bethesda)">
        <title>Genome Evolution in Three Species of Cactophilic Drosophila.</title>
        <authorList>
            <person name="Sanchez-Flores A."/>
            <person name="Penazola F."/>
            <person name="Carpinteyro-Ponce J."/>
            <person name="Nazario-Yepiz N."/>
            <person name="Abreu-Goodger C."/>
            <person name="Machado C.A."/>
            <person name="Markow T.A."/>
        </authorList>
    </citation>
    <scope>NUCLEOTIDE SEQUENCE [LARGE SCALE GENOMIC DNA]</scope>
</reference>
<sequence>MAAATASATSAIPKLYVSRAKIQLRQPAAKAPPLTYEWRTQVTGQAQEAPVECIKSSSTAAAAGAAATGVAAAAAAAVTPTYTPPRIQGNEAQRKQLPQTLSNFFAAERYDSAWNRLTK</sequence>
<reference evidence="2" key="3">
    <citation type="submission" date="2025-08" db="UniProtKB">
        <authorList>
            <consortium name="RefSeq"/>
        </authorList>
    </citation>
    <scope>IDENTIFICATION</scope>
    <source>
        <tissue evidence="2">Whole organism</tissue>
    </source>
</reference>
<accession>A0ABM1NW50</accession>
<keyword evidence="1" id="KW-1185">Reference proteome</keyword>
<protein>
    <submittedName>
        <fullName evidence="2">Uncharacterized protein LOC108611191</fullName>
    </submittedName>
</protein>
<gene>
    <name evidence="2" type="primary">LOC108611191</name>
</gene>
<evidence type="ECO:0000313" key="2">
    <source>
        <dbReference type="RefSeq" id="XP_017859186.1"/>
    </source>
</evidence>
<reference evidence="1" key="1">
    <citation type="journal article" date="1997" name="Nucleic Acids Res.">
        <title>tRNAscan-SE: a program for improved detection of transfer RNA genes in genomic sequence.</title>
        <authorList>
            <person name="Lowe T.M."/>
            <person name="Eddy S.R."/>
        </authorList>
    </citation>
    <scope>NUCLEOTIDE SEQUENCE [LARGE SCALE GENOMIC DNA]</scope>
</reference>
<proteinExistence type="predicted"/>
<evidence type="ECO:0000313" key="1">
    <source>
        <dbReference type="Proteomes" id="UP000694904"/>
    </source>
</evidence>
<dbReference type="RefSeq" id="XP_017859186.1">
    <property type="nucleotide sequence ID" value="XM_018003697.1"/>
</dbReference>
<name>A0ABM1NW50_DROAR</name>
<dbReference type="Proteomes" id="UP000694904">
    <property type="component" value="Chromosome 3"/>
</dbReference>
<organism evidence="1 2">
    <name type="scientific">Drosophila arizonae</name>
    <name type="common">Fruit fly</name>
    <dbReference type="NCBI Taxonomy" id="7263"/>
    <lineage>
        <taxon>Eukaryota</taxon>
        <taxon>Metazoa</taxon>
        <taxon>Ecdysozoa</taxon>
        <taxon>Arthropoda</taxon>
        <taxon>Hexapoda</taxon>
        <taxon>Insecta</taxon>
        <taxon>Pterygota</taxon>
        <taxon>Neoptera</taxon>
        <taxon>Endopterygota</taxon>
        <taxon>Diptera</taxon>
        <taxon>Brachycera</taxon>
        <taxon>Muscomorpha</taxon>
        <taxon>Ephydroidea</taxon>
        <taxon>Drosophilidae</taxon>
        <taxon>Drosophila</taxon>
    </lineage>
</organism>
<dbReference type="GeneID" id="108611191"/>